<evidence type="ECO:0000256" key="1">
    <source>
        <dbReference type="ARBA" id="ARBA00022450"/>
    </source>
</evidence>
<dbReference type="SUPFAM" id="SSF51735">
    <property type="entry name" value="NAD(P)-binding Rossmann-fold domains"/>
    <property type="match status" value="2"/>
</dbReference>
<dbReference type="SMART" id="SM00829">
    <property type="entry name" value="PKS_ER"/>
    <property type="match status" value="1"/>
</dbReference>
<dbReference type="GO" id="GO:0006633">
    <property type="term" value="P:fatty acid biosynthetic process"/>
    <property type="evidence" value="ECO:0007669"/>
    <property type="project" value="TreeGrafter"/>
</dbReference>
<keyword evidence="2" id="KW-0597">Phosphoprotein</keyword>
<keyword evidence="1" id="KW-0596">Phosphopantetheine</keyword>
<feature type="domain" description="Enoyl reductase (ER)" evidence="5">
    <location>
        <begin position="1"/>
        <end position="222"/>
    </location>
</feature>
<dbReference type="FunFam" id="3.40.50.720:FF:000209">
    <property type="entry name" value="Polyketide synthase Pks12"/>
    <property type="match status" value="1"/>
</dbReference>
<dbReference type="CDD" id="cd05195">
    <property type="entry name" value="enoyl_red"/>
    <property type="match status" value="1"/>
</dbReference>
<evidence type="ECO:0000256" key="2">
    <source>
        <dbReference type="ARBA" id="ARBA00022553"/>
    </source>
</evidence>
<dbReference type="Gene3D" id="3.40.50.720">
    <property type="entry name" value="NAD(P)-binding Rossmann-like Domain"/>
    <property type="match status" value="1"/>
</dbReference>
<evidence type="ECO:0000313" key="7">
    <source>
        <dbReference type="Proteomes" id="UP000698800"/>
    </source>
</evidence>
<keyword evidence="4" id="KW-0511">Multifunctional enzyme</keyword>
<evidence type="ECO:0000256" key="3">
    <source>
        <dbReference type="ARBA" id="ARBA00022679"/>
    </source>
</evidence>
<dbReference type="InterPro" id="IPR020843">
    <property type="entry name" value="ER"/>
</dbReference>
<dbReference type="GO" id="GO:0004312">
    <property type="term" value="F:fatty acid synthase activity"/>
    <property type="evidence" value="ECO:0007669"/>
    <property type="project" value="TreeGrafter"/>
</dbReference>
<dbReference type="Pfam" id="PF08659">
    <property type="entry name" value="KR"/>
    <property type="match status" value="1"/>
</dbReference>
<dbReference type="Pfam" id="PF13602">
    <property type="entry name" value="ADH_zinc_N_2"/>
    <property type="match status" value="1"/>
</dbReference>
<evidence type="ECO:0000256" key="4">
    <source>
        <dbReference type="ARBA" id="ARBA00023268"/>
    </source>
</evidence>
<evidence type="ECO:0000259" key="5">
    <source>
        <dbReference type="SMART" id="SM00829"/>
    </source>
</evidence>
<dbReference type="AlphaFoldDB" id="A0A9P8HSG5"/>
<proteinExistence type="predicted"/>
<dbReference type="InterPro" id="IPR050091">
    <property type="entry name" value="PKS_NRPS_Biosynth_Enz"/>
</dbReference>
<comment type="caution">
    <text evidence="6">The sequence shown here is derived from an EMBL/GenBank/DDBJ whole genome shotgun (WGS) entry which is preliminary data.</text>
</comment>
<protein>
    <submittedName>
        <fullName evidence="6">Secondary metabolism biosynthetic enzyme</fullName>
    </submittedName>
</protein>
<gene>
    <name evidence="6" type="ORF">FGG08_006521</name>
</gene>
<dbReference type="InterPro" id="IPR036291">
    <property type="entry name" value="NAD(P)-bd_dom_sf"/>
</dbReference>
<dbReference type="PANTHER" id="PTHR43775:SF50">
    <property type="entry name" value="HIGHLY REDUCING POLYKETIDE SYNTHASE SRDA"/>
    <property type="match status" value="1"/>
</dbReference>
<evidence type="ECO:0000313" key="6">
    <source>
        <dbReference type="EMBL" id="KAH0536610.1"/>
    </source>
</evidence>
<keyword evidence="3" id="KW-0808">Transferase</keyword>
<dbReference type="Gene3D" id="3.90.180.10">
    <property type="entry name" value="Medium-chain alcohol dehydrogenases, catalytic domain"/>
    <property type="match status" value="1"/>
</dbReference>
<name>A0A9P8HSG5_9PEZI</name>
<dbReference type="InterPro" id="IPR013968">
    <property type="entry name" value="PKS_KR"/>
</dbReference>
<reference evidence="6" key="1">
    <citation type="submission" date="2021-03" db="EMBL/GenBank/DDBJ databases">
        <title>Comparative genomics and phylogenomic investigation of the class Geoglossomycetes provide insights into ecological specialization and systematics.</title>
        <authorList>
            <person name="Melie T."/>
            <person name="Pirro S."/>
            <person name="Miller A.N."/>
            <person name="Quandt A."/>
        </authorList>
    </citation>
    <scope>NUCLEOTIDE SEQUENCE</scope>
    <source>
        <strain evidence="6">GBOQ0MN5Z8</strain>
    </source>
</reference>
<dbReference type="PANTHER" id="PTHR43775">
    <property type="entry name" value="FATTY ACID SYNTHASE"/>
    <property type="match status" value="1"/>
</dbReference>
<dbReference type="GO" id="GO:0016491">
    <property type="term" value="F:oxidoreductase activity"/>
    <property type="evidence" value="ECO:0007669"/>
    <property type="project" value="InterPro"/>
</dbReference>
<dbReference type="OrthoDB" id="329835at2759"/>
<dbReference type="GO" id="GO:1901336">
    <property type="term" value="P:lactone biosynthetic process"/>
    <property type="evidence" value="ECO:0007669"/>
    <property type="project" value="UniProtKB-ARBA"/>
</dbReference>
<dbReference type="GO" id="GO:0044550">
    <property type="term" value="P:secondary metabolite biosynthetic process"/>
    <property type="evidence" value="ECO:0007669"/>
    <property type="project" value="TreeGrafter"/>
</dbReference>
<keyword evidence="7" id="KW-1185">Reference proteome</keyword>
<dbReference type="Proteomes" id="UP000698800">
    <property type="component" value="Unassembled WGS sequence"/>
</dbReference>
<organism evidence="6 7">
    <name type="scientific">Glutinoglossum americanum</name>
    <dbReference type="NCBI Taxonomy" id="1670608"/>
    <lineage>
        <taxon>Eukaryota</taxon>
        <taxon>Fungi</taxon>
        <taxon>Dikarya</taxon>
        <taxon>Ascomycota</taxon>
        <taxon>Pezizomycotina</taxon>
        <taxon>Geoglossomycetes</taxon>
        <taxon>Geoglossales</taxon>
        <taxon>Geoglossaceae</taxon>
        <taxon>Glutinoglossum</taxon>
    </lineage>
</organism>
<dbReference type="EMBL" id="JAGHQL010000192">
    <property type="protein sequence ID" value="KAH0536610.1"/>
    <property type="molecule type" value="Genomic_DNA"/>
</dbReference>
<accession>A0A9P8HSG5</accession>
<sequence length="356" mass="39428">MLADEDFETLSTLSVVYVTALYALRDRAHLRKGETILIHSGAGALGMASIAIAQQIRATVYTTVSTEDKKDIIVSESGLPKEHIFQSRDTSFVEDILTATKGKGVDVVLNSLTGDLLHASWRCCANFGRFVEVGKRDIVDSGKLDMHVFSRNVTFTAFDITELYYQENEFYRDIWIKKFKEVLNLFRAGVIKAIPMKVFDVSETTQAYRHFSARDRVGKAVISLQSPKSIVRAIPAKYAATFDPEKTYIFIGCLGGLGRSLSKWMLSRGARNFTFLGRSGCDKPSAQDLLQFLERAGASVKVVRGDVVNKDDVVATLSACTLPIGGVVQAAMGLHEELFTTMSHKAWHTGVQPKWQ</sequence>